<evidence type="ECO:0000256" key="1">
    <source>
        <dbReference type="SAM" id="Phobius"/>
    </source>
</evidence>
<name>A0A1G7L7E9_9SPHI</name>
<dbReference type="Proteomes" id="UP000199072">
    <property type="component" value="Unassembled WGS sequence"/>
</dbReference>
<gene>
    <name evidence="2" type="ORF">SAMN05216464_11863</name>
</gene>
<dbReference type="STRING" id="1391627.SAMN05216464_11863"/>
<evidence type="ECO:0000313" key="3">
    <source>
        <dbReference type="Proteomes" id="UP000199072"/>
    </source>
</evidence>
<feature type="transmembrane region" description="Helical" evidence="1">
    <location>
        <begin position="9"/>
        <end position="29"/>
    </location>
</feature>
<keyword evidence="3" id="KW-1185">Reference proteome</keyword>
<keyword evidence="1" id="KW-1133">Transmembrane helix</keyword>
<evidence type="ECO:0000313" key="2">
    <source>
        <dbReference type="EMBL" id="SDF45321.1"/>
    </source>
</evidence>
<sequence length="93" mass="10827">MATIWTGRLFLRILSIILILLGWVLKYWLNRRKFYRRNAAGVESFKSYEKMRLTVLLENVGWLIGNILITIGILAFLLTLLPPLQHYKPLPGS</sequence>
<dbReference type="EMBL" id="FNAI01000018">
    <property type="protein sequence ID" value="SDF45321.1"/>
    <property type="molecule type" value="Genomic_DNA"/>
</dbReference>
<reference evidence="2 3" key="1">
    <citation type="submission" date="2016-10" db="EMBL/GenBank/DDBJ databases">
        <authorList>
            <person name="de Groot N.N."/>
        </authorList>
    </citation>
    <scope>NUCLEOTIDE SEQUENCE [LARGE SCALE GENOMIC DNA]</scope>
    <source>
        <strain evidence="2 3">47C3B</strain>
    </source>
</reference>
<organism evidence="2 3">
    <name type="scientific">Mucilaginibacter pineti</name>
    <dbReference type="NCBI Taxonomy" id="1391627"/>
    <lineage>
        <taxon>Bacteria</taxon>
        <taxon>Pseudomonadati</taxon>
        <taxon>Bacteroidota</taxon>
        <taxon>Sphingobacteriia</taxon>
        <taxon>Sphingobacteriales</taxon>
        <taxon>Sphingobacteriaceae</taxon>
        <taxon>Mucilaginibacter</taxon>
    </lineage>
</organism>
<proteinExistence type="predicted"/>
<keyword evidence="1" id="KW-0472">Membrane</keyword>
<keyword evidence="1" id="KW-0812">Transmembrane</keyword>
<protein>
    <submittedName>
        <fullName evidence="2">Uncharacterized protein</fullName>
    </submittedName>
</protein>
<feature type="transmembrane region" description="Helical" evidence="1">
    <location>
        <begin position="60"/>
        <end position="81"/>
    </location>
</feature>
<accession>A0A1G7L7E9</accession>
<dbReference type="AlphaFoldDB" id="A0A1G7L7E9"/>